<proteinExistence type="predicted"/>
<evidence type="ECO:0000313" key="2">
    <source>
        <dbReference type="EMBL" id="KIM26810.1"/>
    </source>
</evidence>
<keyword evidence="1" id="KW-0472">Membrane</keyword>
<feature type="transmembrane region" description="Helical" evidence="1">
    <location>
        <begin position="16"/>
        <end position="35"/>
    </location>
</feature>
<keyword evidence="3" id="KW-1185">Reference proteome</keyword>
<evidence type="ECO:0000313" key="3">
    <source>
        <dbReference type="Proteomes" id="UP000054097"/>
    </source>
</evidence>
<reference evidence="3" key="2">
    <citation type="submission" date="2015-01" db="EMBL/GenBank/DDBJ databases">
        <title>Evolutionary Origins and Diversification of the Mycorrhizal Mutualists.</title>
        <authorList>
            <consortium name="DOE Joint Genome Institute"/>
            <consortium name="Mycorrhizal Genomics Consortium"/>
            <person name="Kohler A."/>
            <person name="Kuo A."/>
            <person name="Nagy L.G."/>
            <person name="Floudas D."/>
            <person name="Copeland A."/>
            <person name="Barry K.W."/>
            <person name="Cichocki N."/>
            <person name="Veneault-Fourrey C."/>
            <person name="LaButti K."/>
            <person name="Lindquist E.A."/>
            <person name="Lipzen A."/>
            <person name="Lundell T."/>
            <person name="Morin E."/>
            <person name="Murat C."/>
            <person name="Riley R."/>
            <person name="Ohm R."/>
            <person name="Sun H."/>
            <person name="Tunlid A."/>
            <person name="Henrissat B."/>
            <person name="Grigoriev I.V."/>
            <person name="Hibbett D.S."/>
            <person name="Martin F."/>
        </authorList>
    </citation>
    <scope>NUCLEOTIDE SEQUENCE [LARGE SCALE GENOMIC DNA]</scope>
    <source>
        <strain evidence="3">MAFF 305830</strain>
    </source>
</reference>
<feature type="transmembrane region" description="Helical" evidence="1">
    <location>
        <begin position="154"/>
        <end position="183"/>
    </location>
</feature>
<accession>A0A0C3AQF5</accession>
<feature type="transmembrane region" description="Helical" evidence="1">
    <location>
        <begin position="215"/>
        <end position="233"/>
    </location>
</feature>
<feature type="transmembrane region" description="Helical" evidence="1">
    <location>
        <begin position="245"/>
        <end position="270"/>
    </location>
</feature>
<gene>
    <name evidence="2" type="ORF">M408DRAFT_177929</name>
</gene>
<feature type="transmembrane region" description="Helical" evidence="1">
    <location>
        <begin position="101"/>
        <end position="124"/>
    </location>
</feature>
<dbReference type="OrthoDB" id="5427664at2759"/>
<dbReference type="HOGENOM" id="CLU_052677_0_0_1"/>
<name>A0A0C3AQF5_SERVB</name>
<reference evidence="2 3" key="1">
    <citation type="submission" date="2014-04" db="EMBL/GenBank/DDBJ databases">
        <authorList>
            <consortium name="DOE Joint Genome Institute"/>
            <person name="Kuo A."/>
            <person name="Zuccaro A."/>
            <person name="Kohler A."/>
            <person name="Nagy L.G."/>
            <person name="Floudas D."/>
            <person name="Copeland A."/>
            <person name="Barry K.W."/>
            <person name="Cichocki N."/>
            <person name="Veneault-Fourrey C."/>
            <person name="LaButti K."/>
            <person name="Lindquist E.A."/>
            <person name="Lipzen A."/>
            <person name="Lundell T."/>
            <person name="Morin E."/>
            <person name="Murat C."/>
            <person name="Sun H."/>
            <person name="Tunlid A."/>
            <person name="Henrissat B."/>
            <person name="Grigoriev I.V."/>
            <person name="Hibbett D.S."/>
            <person name="Martin F."/>
            <person name="Nordberg H.P."/>
            <person name="Cantor M.N."/>
            <person name="Hua S.X."/>
        </authorList>
    </citation>
    <scope>NUCLEOTIDE SEQUENCE [LARGE SCALE GENOMIC DNA]</scope>
    <source>
        <strain evidence="2 3">MAFF 305830</strain>
    </source>
</reference>
<protein>
    <submittedName>
        <fullName evidence="2">Uncharacterized protein</fullName>
    </submittedName>
</protein>
<feature type="transmembrane region" description="Helical" evidence="1">
    <location>
        <begin position="42"/>
        <end position="65"/>
    </location>
</feature>
<dbReference type="EMBL" id="KN824303">
    <property type="protein sequence ID" value="KIM26810.1"/>
    <property type="molecule type" value="Genomic_DNA"/>
</dbReference>
<organism evidence="2 3">
    <name type="scientific">Serendipita vermifera MAFF 305830</name>
    <dbReference type="NCBI Taxonomy" id="933852"/>
    <lineage>
        <taxon>Eukaryota</taxon>
        <taxon>Fungi</taxon>
        <taxon>Dikarya</taxon>
        <taxon>Basidiomycota</taxon>
        <taxon>Agaricomycotina</taxon>
        <taxon>Agaricomycetes</taxon>
        <taxon>Sebacinales</taxon>
        <taxon>Serendipitaceae</taxon>
        <taxon>Serendipita</taxon>
    </lineage>
</organism>
<dbReference type="Proteomes" id="UP000054097">
    <property type="component" value="Unassembled WGS sequence"/>
</dbReference>
<dbReference type="AlphaFoldDB" id="A0A0C3AQF5"/>
<sequence length="275" mass="29415">MSECTGILPNPDVSGIGIRVSLYATIILLAIVPRIPHTAQLVGALTTSAGLNGLAVLITAIVQTAQGQLDLYHAIFILHLLAFLGISASPNGLYKWSTLRVGIVSGSSVLGSLALVCFSFYVWANAPTFGSQPECNSKVIYVILFFPVPATATWLRAVLMAGLGLVSIGLLVAMLVLPCLLYARKLRSTQYNSLHSDADSELASGEDDDPNATGVVARLVSAVFGIITLEMTVKANNVDEENVWSFGQILAVVLLFSSLNELLHFFLGLWRRANK</sequence>
<keyword evidence="1" id="KW-0812">Transmembrane</keyword>
<feature type="transmembrane region" description="Helical" evidence="1">
    <location>
        <begin position="71"/>
        <end position="89"/>
    </location>
</feature>
<evidence type="ECO:0000256" key="1">
    <source>
        <dbReference type="SAM" id="Phobius"/>
    </source>
</evidence>
<keyword evidence="1" id="KW-1133">Transmembrane helix</keyword>